<dbReference type="Pfam" id="PF04760">
    <property type="entry name" value="IF2_N"/>
    <property type="match status" value="2"/>
</dbReference>
<feature type="compositionally biased region" description="Low complexity" evidence="12">
    <location>
        <begin position="255"/>
        <end position="264"/>
    </location>
</feature>
<feature type="compositionally biased region" description="Pro residues" evidence="12">
    <location>
        <begin position="83"/>
        <end position="94"/>
    </location>
</feature>
<keyword evidence="5 10" id="KW-0396">Initiation factor</keyword>
<reference evidence="14" key="1">
    <citation type="journal article" date="2014" name="Int. J. Syst. Evol. Microbiol.">
        <title>Complete genome sequence of Corynebacterium casei LMG S-19264T (=DSM 44701T), isolated from a smear-ripened cheese.</title>
        <authorList>
            <consortium name="US DOE Joint Genome Institute (JGI-PGF)"/>
            <person name="Walter F."/>
            <person name="Albersmeier A."/>
            <person name="Kalinowski J."/>
            <person name="Ruckert C."/>
        </authorList>
    </citation>
    <scope>NUCLEOTIDE SEQUENCE</scope>
    <source>
        <strain evidence="14">JCM 4369</strain>
    </source>
</reference>
<feature type="compositionally biased region" description="Basic residues" evidence="12">
    <location>
        <begin position="393"/>
        <end position="402"/>
    </location>
</feature>
<dbReference type="EMBL" id="BMTD01000014">
    <property type="protein sequence ID" value="GGV11664.1"/>
    <property type="molecule type" value="Genomic_DNA"/>
</dbReference>
<dbReference type="InterPro" id="IPR006847">
    <property type="entry name" value="IF2_N"/>
</dbReference>
<dbReference type="GO" id="GO:0003924">
    <property type="term" value="F:GTPase activity"/>
    <property type="evidence" value="ECO:0007669"/>
    <property type="project" value="UniProtKB-UniRule"/>
</dbReference>
<dbReference type="FunFam" id="1.10.10.2480:FF:000003">
    <property type="entry name" value="Translation initiation factor IF-2"/>
    <property type="match status" value="1"/>
</dbReference>
<dbReference type="SUPFAM" id="SSF50447">
    <property type="entry name" value="Translation proteins"/>
    <property type="match status" value="2"/>
</dbReference>
<dbReference type="SUPFAM" id="SSF52156">
    <property type="entry name" value="Initiation factor IF2/eIF5b, domain 3"/>
    <property type="match status" value="1"/>
</dbReference>
<evidence type="ECO:0000313" key="14">
    <source>
        <dbReference type="EMBL" id="GGV11664.1"/>
    </source>
</evidence>
<evidence type="ECO:0000256" key="6">
    <source>
        <dbReference type="ARBA" id="ARBA00022741"/>
    </source>
</evidence>
<accession>A0A918IG03</accession>
<dbReference type="Proteomes" id="UP000618795">
    <property type="component" value="Unassembled WGS sequence"/>
</dbReference>
<evidence type="ECO:0000256" key="1">
    <source>
        <dbReference type="ARBA" id="ARBA00004496"/>
    </source>
</evidence>
<dbReference type="FunFam" id="3.40.50.10050:FF:000001">
    <property type="entry name" value="Translation initiation factor IF-2"/>
    <property type="match status" value="1"/>
</dbReference>
<keyword evidence="6 10" id="KW-0547">Nucleotide-binding</keyword>
<dbReference type="FunFam" id="3.40.50.300:FF:000019">
    <property type="entry name" value="Translation initiation factor IF-2"/>
    <property type="match status" value="1"/>
</dbReference>
<sequence>MAKVRVYELAKEFGVESKVVMAKLQELGEFVRSASSTIEAPVVRKLTDAFQGGSGKSAGKPAPRKAAPKPAAPSPAQAARPAAPKPAAPKPPTAPAAQQPAAPAASSAPAPGPRPVPGPKPAPRPAPAAPEFTAPPAAPAAQTPQAPAAQGPRPGARPGAPKPGGRPAAGQGQGRPGQGAQRPGGQAPRPGARPAGPRPGNNPFTSGGSTGMARPQAPRPQGGPRPGGHGGPGAPGAGPRPQAPGQQGGGPRPQAPGASGRPSPAGMPRPQGGPRPGPAGPRPNPGMMPQRPAAGPRPGGGGPGGRGPGGGGRPGGGGGRPGGGFAGRPGGGGGGFAGRPGGPGGGGGGGFAGRPGGPGGGGGGRPGFGGRPGGPGGRGGTQGAFGRPGGPARRGRKSKRQRRQEYEAMQAPSVGGVMLPRGNGETIRLSRGASLTDFAEKINANPASLVAVMMNLGEMVTATQSVSDETLQLLAGEMNYEVQIVSPEEEDRELLESFDIEFGEDEGDEEDLVVRPPVVTVMGHVDHGKTRLLDAIRKTNVIAGEAGGITQHIGAYQVSTEVNDEERRITFIDTPGHEAFTAMRARGAKSTDIAILVVAANDGVMPQTVEALNHAKAADVPIVVAVNKIDVEGADPTKVRGQLTEYGLVAEEYGGDTMFVDISAKQGLHIDSLLEAVVLTADASLDLRANPAQDAQGISIESRLDRGRGAVATVLVQRGTLRVGDTMVVGDAYGRVRAMLDDNGNNVAEAGPSTPVQVLGLTNVPGAGDNFLVVDEDRTARQIAEKRAARERNAAFAKRTRRVSLEDLDKVLKAGEVQQLNLIIKGDASGSVEALESSLLQLDVGEEVDIRVLHRGVGAVTESDIDLAMGSDAIVIGFNVRAAGRAAQMAEREGVDVRYYSVIYQAIEEIEAALKGMLKPEYEEVELGTAEIREVFKSSKLGNIAGVLIRSGEVKRNTKARLIRDGKVVAENLNIEGLRRFKDDVTEIREGYEGGINLGNFNDIKVDDVIATYEMREKPRA</sequence>
<evidence type="ECO:0000256" key="3">
    <source>
        <dbReference type="ARBA" id="ARBA00020675"/>
    </source>
</evidence>
<evidence type="ECO:0000256" key="2">
    <source>
        <dbReference type="ARBA" id="ARBA00007733"/>
    </source>
</evidence>
<evidence type="ECO:0000313" key="15">
    <source>
        <dbReference type="Proteomes" id="UP000618795"/>
    </source>
</evidence>
<keyword evidence="15" id="KW-1185">Reference proteome</keyword>
<dbReference type="CDD" id="cd03692">
    <property type="entry name" value="mtIF2_IVc"/>
    <property type="match status" value="1"/>
</dbReference>
<dbReference type="InterPro" id="IPR015760">
    <property type="entry name" value="TIF_IF2"/>
</dbReference>
<dbReference type="HAMAP" id="MF_00100_B">
    <property type="entry name" value="IF_2_B"/>
    <property type="match status" value="1"/>
</dbReference>
<dbReference type="PROSITE" id="PS51722">
    <property type="entry name" value="G_TR_2"/>
    <property type="match status" value="1"/>
</dbReference>
<dbReference type="PRINTS" id="PR00315">
    <property type="entry name" value="ELONGATNFCT"/>
</dbReference>
<feature type="region of interest" description="Disordered" evidence="12">
    <location>
        <begin position="49"/>
        <end position="409"/>
    </location>
</feature>
<keyword evidence="8 10" id="KW-0342">GTP-binding</keyword>
<evidence type="ECO:0000256" key="8">
    <source>
        <dbReference type="ARBA" id="ARBA00023134"/>
    </source>
</evidence>
<feature type="binding site" evidence="10">
    <location>
        <begin position="523"/>
        <end position="530"/>
    </location>
    <ligand>
        <name>GTP</name>
        <dbReference type="ChEBI" id="CHEBI:37565"/>
    </ligand>
</feature>
<dbReference type="InterPro" id="IPR000178">
    <property type="entry name" value="TF_IF2_bacterial-like"/>
</dbReference>
<feature type="domain" description="Tr-type G" evidence="13">
    <location>
        <begin position="514"/>
        <end position="686"/>
    </location>
</feature>
<comment type="function">
    <text evidence="9 10 11">One of the essential components for the initiation of protein synthesis. Protects formylmethionyl-tRNA from spontaneous hydrolysis and promotes its binding to the 30S ribosomal subunits. Also involved in the hydrolysis of GTP during the formation of the 70S ribosomal complex.</text>
</comment>
<evidence type="ECO:0000259" key="13">
    <source>
        <dbReference type="PROSITE" id="PS51722"/>
    </source>
</evidence>
<comment type="similarity">
    <text evidence="2 10 11">Belongs to the TRAFAC class translation factor GTPase superfamily. Classic translation factor GTPase family. IF-2 subfamily.</text>
</comment>
<evidence type="ECO:0000256" key="7">
    <source>
        <dbReference type="ARBA" id="ARBA00022917"/>
    </source>
</evidence>
<feature type="compositionally biased region" description="Pro residues" evidence="12">
    <location>
        <begin position="110"/>
        <end position="128"/>
    </location>
</feature>
<dbReference type="Pfam" id="PF00009">
    <property type="entry name" value="GTP_EFTU"/>
    <property type="match status" value="1"/>
</dbReference>
<dbReference type="Gene3D" id="3.40.50.300">
    <property type="entry name" value="P-loop containing nucleotide triphosphate hydrolases"/>
    <property type="match status" value="1"/>
</dbReference>
<dbReference type="GO" id="GO:0003743">
    <property type="term" value="F:translation initiation factor activity"/>
    <property type="evidence" value="ECO:0007669"/>
    <property type="project" value="UniProtKB-UniRule"/>
</dbReference>
<comment type="caution">
    <text evidence="14">The sequence shown here is derived from an EMBL/GenBank/DDBJ whole genome shotgun (WGS) entry which is preliminary data.</text>
</comment>
<keyword evidence="4 10" id="KW-0963">Cytoplasm</keyword>
<dbReference type="PANTHER" id="PTHR43381:SF5">
    <property type="entry name" value="TR-TYPE G DOMAIN-CONTAINING PROTEIN"/>
    <property type="match status" value="1"/>
</dbReference>
<dbReference type="GO" id="GO:0005829">
    <property type="term" value="C:cytosol"/>
    <property type="evidence" value="ECO:0007669"/>
    <property type="project" value="TreeGrafter"/>
</dbReference>
<organism evidence="14 15">
    <name type="scientific">Streptomyces filipinensis</name>
    <dbReference type="NCBI Taxonomy" id="66887"/>
    <lineage>
        <taxon>Bacteria</taxon>
        <taxon>Bacillati</taxon>
        <taxon>Actinomycetota</taxon>
        <taxon>Actinomycetes</taxon>
        <taxon>Kitasatosporales</taxon>
        <taxon>Streptomycetaceae</taxon>
        <taxon>Streptomyces</taxon>
    </lineage>
</organism>
<dbReference type="InterPro" id="IPR000795">
    <property type="entry name" value="T_Tr_GTP-bd_dom"/>
</dbReference>
<dbReference type="FunFam" id="2.40.30.10:FF:000008">
    <property type="entry name" value="Translation initiation factor IF-2"/>
    <property type="match status" value="1"/>
</dbReference>
<feature type="compositionally biased region" description="Gly residues" evidence="12">
    <location>
        <begin position="224"/>
        <end position="236"/>
    </location>
</feature>
<evidence type="ECO:0000256" key="9">
    <source>
        <dbReference type="ARBA" id="ARBA00025162"/>
    </source>
</evidence>
<feature type="compositionally biased region" description="Low complexity" evidence="12">
    <location>
        <begin position="68"/>
        <end position="82"/>
    </location>
</feature>
<dbReference type="GO" id="GO:0005525">
    <property type="term" value="F:GTP binding"/>
    <property type="evidence" value="ECO:0007669"/>
    <property type="project" value="UniProtKB-KW"/>
</dbReference>
<reference evidence="14" key="2">
    <citation type="submission" date="2020-09" db="EMBL/GenBank/DDBJ databases">
        <authorList>
            <person name="Sun Q."/>
            <person name="Ohkuma M."/>
        </authorList>
    </citation>
    <scope>NUCLEOTIDE SEQUENCE</scope>
    <source>
        <strain evidence="14">JCM 4369</strain>
    </source>
</reference>
<feature type="compositionally biased region" description="Low complexity" evidence="12">
    <location>
        <begin position="95"/>
        <end position="109"/>
    </location>
</feature>
<dbReference type="Gene3D" id="2.40.30.10">
    <property type="entry name" value="Translation factors"/>
    <property type="match status" value="2"/>
</dbReference>
<feature type="binding site" evidence="10">
    <location>
        <begin position="627"/>
        <end position="630"/>
    </location>
    <ligand>
        <name>GTP</name>
        <dbReference type="ChEBI" id="CHEBI:37565"/>
    </ligand>
</feature>
<dbReference type="InterPro" id="IPR005225">
    <property type="entry name" value="Small_GTP-bd"/>
</dbReference>
<dbReference type="FunFam" id="2.40.30.10:FF:000007">
    <property type="entry name" value="Translation initiation factor IF-2"/>
    <property type="match status" value="1"/>
</dbReference>
<evidence type="ECO:0000256" key="5">
    <source>
        <dbReference type="ARBA" id="ARBA00022540"/>
    </source>
</evidence>
<feature type="compositionally biased region" description="Low complexity" evidence="12">
    <location>
        <begin position="178"/>
        <end position="199"/>
    </location>
</feature>
<protein>
    <recommendedName>
        <fullName evidence="3 10">Translation initiation factor IF-2</fullName>
    </recommendedName>
</protein>
<dbReference type="Pfam" id="PF22042">
    <property type="entry name" value="EF-G_D2"/>
    <property type="match status" value="1"/>
</dbReference>
<name>A0A918IG03_9ACTN</name>
<dbReference type="NCBIfam" id="TIGR00231">
    <property type="entry name" value="small_GTP"/>
    <property type="match status" value="1"/>
</dbReference>
<dbReference type="NCBIfam" id="TIGR00487">
    <property type="entry name" value="IF-2"/>
    <property type="match status" value="1"/>
</dbReference>
<dbReference type="Gene3D" id="3.40.50.10050">
    <property type="entry name" value="Translation initiation factor IF- 2, domain 3"/>
    <property type="match status" value="1"/>
</dbReference>
<comment type="caution">
    <text evidence="10">Lacks conserved residue(s) required for the propagation of feature annotation.</text>
</comment>
<evidence type="ECO:0000256" key="11">
    <source>
        <dbReference type="RuleBase" id="RU000644"/>
    </source>
</evidence>
<proteinExistence type="inferred from homology"/>
<evidence type="ECO:0000256" key="12">
    <source>
        <dbReference type="SAM" id="MobiDB-lite"/>
    </source>
</evidence>
<dbReference type="InterPro" id="IPR044145">
    <property type="entry name" value="IF2_II"/>
</dbReference>
<comment type="subcellular location">
    <subcellularLocation>
        <location evidence="1 10">Cytoplasm</location>
    </subcellularLocation>
</comment>
<evidence type="ECO:0000256" key="10">
    <source>
        <dbReference type="HAMAP-Rule" id="MF_00100"/>
    </source>
</evidence>
<dbReference type="SUPFAM" id="SSF52540">
    <property type="entry name" value="P-loop containing nucleoside triphosphate hydrolases"/>
    <property type="match status" value="1"/>
</dbReference>
<dbReference type="PANTHER" id="PTHR43381">
    <property type="entry name" value="TRANSLATION INITIATION FACTOR IF-2-RELATED"/>
    <property type="match status" value="1"/>
</dbReference>
<dbReference type="InterPro" id="IPR023115">
    <property type="entry name" value="TIF_IF2_dom3"/>
</dbReference>
<dbReference type="PROSITE" id="PS01176">
    <property type="entry name" value="IF2"/>
    <property type="match status" value="1"/>
</dbReference>
<dbReference type="Gene3D" id="1.10.10.2480">
    <property type="match status" value="1"/>
</dbReference>
<gene>
    <name evidence="10" type="primary">infB</name>
    <name evidence="14" type="ORF">GCM10010260_58020</name>
</gene>
<feature type="compositionally biased region" description="Low complexity" evidence="12">
    <location>
        <begin position="129"/>
        <end position="170"/>
    </location>
</feature>
<feature type="compositionally biased region" description="Gly residues" evidence="12">
    <location>
        <begin position="297"/>
        <end position="389"/>
    </location>
</feature>
<feature type="compositionally biased region" description="Low complexity" evidence="12">
    <location>
        <begin position="287"/>
        <end position="296"/>
    </location>
</feature>
<dbReference type="AlphaFoldDB" id="A0A918IG03"/>
<evidence type="ECO:0000256" key="4">
    <source>
        <dbReference type="ARBA" id="ARBA00022490"/>
    </source>
</evidence>
<dbReference type="CDD" id="cd01887">
    <property type="entry name" value="IF2_eIF5B"/>
    <property type="match status" value="1"/>
</dbReference>
<feature type="compositionally biased region" description="Pro residues" evidence="12">
    <location>
        <begin position="265"/>
        <end position="286"/>
    </location>
</feature>
<dbReference type="InterPro" id="IPR053905">
    <property type="entry name" value="EF-G-like_DII"/>
</dbReference>
<dbReference type="Pfam" id="PF11987">
    <property type="entry name" value="IF-2"/>
    <property type="match status" value="1"/>
</dbReference>
<feature type="binding site" evidence="10">
    <location>
        <begin position="573"/>
        <end position="577"/>
    </location>
    <ligand>
        <name>GTP</name>
        <dbReference type="ChEBI" id="CHEBI:37565"/>
    </ligand>
</feature>
<dbReference type="InterPro" id="IPR009000">
    <property type="entry name" value="Transl_B-barrel_sf"/>
</dbReference>
<dbReference type="InterPro" id="IPR036925">
    <property type="entry name" value="TIF_IF2_dom3_sf"/>
</dbReference>
<dbReference type="CDD" id="cd03702">
    <property type="entry name" value="IF2_mtIF2_II"/>
    <property type="match status" value="1"/>
</dbReference>
<dbReference type="RefSeq" id="WP_191876449.1">
    <property type="nucleotide sequence ID" value="NZ_BMTD01000014.1"/>
</dbReference>
<keyword evidence="7 10" id="KW-0648">Protein biosynthesis</keyword>
<dbReference type="InterPro" id="IPR027417">
    <property type="entry name" value="P-loop_NTPase"/>
</dbReference>